<dbReference type="AlphaFoldDB" id="A0A9X4S961"/>
<comment type="caution">
    <text evidence="3">The sequence shown here is derived from an EMBL/GenBank/DDBJ whole genome shotgun (WGS) entry which is preliminary data.</text>
</comment>
<dbReference type="InterPro" id="IPR023393">
    <property type="entry name" value="START-like_dom_sf"/>
</dbReference>
<evidence type="ECO:0000259" key="2">
    <source>
        <dbReference type="Pfam" id="PF08327"/>
    </source>
</evidence>
<evidence type="ECO:0000313" key="3">
    <source>
        <dbReference type="EMBL" id="MDG5974719.1"/>
    </source>
</evidence>
<evidence type="ECO:0000313" key="4">
    <source>
        <dbReference type="Proteomes" id="UP001152876"/>
    </source>
</evidence>
<dbReference type="EMBL" id="AOGK01000003">
    <property type="protein sequence ID" value="MDG5974719.1"/>
    <property type="molecule type" value="Genomic_DNA"/>
</dbReference>
<gene>
    <name evidence="3" type="ORF">H010_05602</name>
</gene>
<proteinExistence type="inferred from homology"/>
<sequence length="161" mass="17966">MAMTKPDFVYVTYIATTPEKVWQALVDTDVMRQYWCGLSTDCPGYVNVSDWQPGSRWEHQPMDGTGQARIVGTVIESRAPRRLVYTWARPADAEDASKHSRVAFDIELHTDGLVRLTVTHTDLERDPEMLAGVSGGWPKVLSNLKTLLETGHVLPGSPSRV</sequence>
<accession>A0A9X4S961</accession>
<keyword evidence="4" id="KW-1185">Reference proteome</keyword>
<comment type="similarity">
    <text evidence="1">Belongs to the AHA1 family.</text>
</comment>
<organism evidence="3 4">
    <name type="scientific">Hydrogenophaga taeniospiralis CCUG 15921</name>
    <dbReference type="NCBI Taxonomy" id="1281780"/>
    <lineage>
        <taxon>Bacteria</taxon>
        <taxon>Pseudomonadati</taxon>
        <taxon>Pseudomonadota</taxon>
        <taxon>Betaproteobacteria</taxon>
        <taxon>Burkholderiales</taxon>
        <taxon>Comamonadaceae</taxon>
        <taxon>Hydrogenophaga</taxon>
    </lineage>
</organism>
<name>A0A9X4S961_9BURK</name>
<dbReference type="Gene3D" id="3.30.530.20">
    <property type="match status" value="1"/>
</dbReference>
<feature type="domain" description="Activator of Hsp90 ATPase homologue 1/2-like C-terminal" evidence="2">
    <location>
        <begin position="16"/>
        <end position="149"/>
    </location>
</feature>
<evidence type="ECO:0000256" key="1">
    <source>
        <dbReference type="ARBA" id="ARBA00006817"/>
    </source>
</evidence>
<dbReference type="SUPFAM" id="SSF55961">
    <property type="entry name" value="Bet v1-like"/>
    <property type="match status" value="1"/>
</dbReference>
<reference evidence="3" key="1">
    <citation type="submission" date="2013-01" db="EMBL/GenBank/DDBJ databases">
        <title>Genome draft of Hydrogenophaga taeniospiralis 2K1.</title>
        <authorList>
            <person name="Gomila M."/>
            <person name="Lalucat J."/>
        </authorList>
    </citation>
    <scope>NUCLEOTIDE SEQUENCE</scope>
    <source>
        <strain evidence="3">CCUG 15921</strain>
    </source>
</reference>
<dbReference type="InterPro" id="IPR013538">
    <property type="entry name" value="ASHA1/2-like_C"/>
</dbReference>
<dbReference type="Proteomes" id="UP001152876">
    <property type="component" value="Unassembled WGS sequence"/>
</dbReference>
<dbReference type="CDD" id="cd08893">
    <property type="entry name" value="SRPBCC_CalC_Aha1-like_GntR-HTH"/>
    <property type="match status" value="1"/>
</dbReference>
<protein>
    <recommendedName>
        <fullName evidence="2">Activator of Hsp90 ATPase homologue 1/2-like C-terminal domain-containing protein</fullName>
    </recommendedName>
</protein>
<dbReference type="Pfam" id="PF08327">
    <property type="entry name" value="AHSA1"/>
    <property type="match status" value="1"/>
</dbReference>